<evidence type="ECO:0000313" key="3">
    <source>
        <dbReference type="EMBL" id="MCS5712497.1"/>
    </source>
</evidence>
<reference evidence="3" key="3">
    <citation type="submission" date="2021-06" db="EMBL/GenBank/DDBJ databases">
        <title>Genomic Description and Analysis of Intracellular Bacteria, Candidatus Berkiella cookevillensis and Candidatus Berkiella aquae.</title>
        <authorList>
            <person name="Kidane D.T."/>
            <person name="Mehari Y.T."/>
            <person name="Rice F.C."/>
            <person name="Arivett B.A."/>
            <person name="Farone A.L."/>
            <person name="Berk S.G."/>
            <person name="Farone M.B."/>
        </authorList>
    </citation>
    <scope>NUCLEOTIDE SEQUENCE</scope>
    <source>
        <strain evidence="3">HT99</strain>
    </source>
</reference>
<dbReference type="EMBL" id="LKAJ02000001">
    <property type="protein sequence ID" value="MCS5712497.1"/>
    <property type="molecule type" value="Genomic_DNA"/>
</dbReference>
<dbReference type="Proteomes" id="UP000051497">
    <property type="component" value="Unassembled WGS sequence"/>
</dbReference>
<comment type="caution">
    <text evidence="2">The sequence shown here is derived from an EMBL/GenBank/DDBJ whole genome shotgun (WGS) entry which is preliminary data.</text>
</comment>
<feature type="signal peptide" evidence="1">
    <location>
        <begin position="1"/>
        <end position="23"/>
    </location>
</feature>
<name>A0A0Q9YZ91_9GAMM</name>
<keyword evidence="1" id="KW-0732">Signal</keyword>
<dbReference type="RefSeq" id="WP_075065358.1">
    <property type="nucleotide sequence ID" value="NZ_LKAJ02000001.1"/>
</dbReference>
<dbReference type="STRING" id="295108.HT99x_00722"/>
<reference evidence="2" key="1">
    <citation type="submission" date="2015-09" db="EMBL/GenBank/DDBJ databases">
        <title>Draft Genome Sequences of Two Novel Amoeba-resistant Intranuclear Bacteria, Candidatus Berkiella cookevillensis and Candidatus Berkiella aquae.</title>
        <authorList>
            <person name="Mehari Y.T."/>
            <person name="Arivett B.A."/>
            <person name="Farone A.L."/>
            <person name="Gunderson J.H."/>
            <person name="Farone M.B."/>
        </authorList>
    </citation>
    <scope>NUCLEOTIDE SEQUENCE [LARGE SCALE GENOMIC DNA]</scope>
    <source>
        <strain evidence="2">HT99</strain>
    </source>
</reference>
<protein>
    <recommendedName>
        <fullName evidence="5">DUF5666 domain-containing protein</fullName>
    </recommendedName>
</protein>
<proteinExistence type="predicted"/>
<keyword evidence="4" id="KW-1185">Reference proteome</keyword>
<dbReference type="AlphaFoldDB" id="A0A0Q9YZ91"/>
<feature type="chain" id="PRO_5043129871" description="DUF5666 domain-containing protein" evidence="1">
    <location>
        <begin position="24"/>
        <end position="120"/>
    </location>
</feature>
<evidence type="ECO:0000256" key="1">
    <source>
        <dbReference type="SAM" id="SignalP"/>
    </source>
</evidence>
<evidence type="ECO:0008006" key="5">
    <source>
        <dbReference type="Google" id="ProtNLM"/>
    </source>
</evidence>
<dbReference type="EMBL" id="LKAJ01000002">
    <property type="protein sequence ID" value="KRG22302.1"/>
    <property type="molecule type" value="Genomic_DNA"/>
</dbReference>
<reference evidence="3" key="2">
    <citation type="journal article" date="2016" name="Genome Announc.">
        <title>Draft Genome Sequences of Two Novel Amoeba-Resistant Intranuclear Bacteria, 'Candidatus Berkiella cookevillensis' and 'Candidatus Berkiella aquae'.</title>
        <authorList>
            <person name="Mehari Y.T."/>
            <person name="Arivett B.A."/>
            <person name="Farone A.L."/>
            <person name="Gunderson J.H."/>
            <person name="Farone M.B."/>
        </authorList>
    </citation>
    <scope>NUCLEOTIDE SEQUENCE</scope>
    <source>
        <strain evidence="3">HT99</strain>
    </source>
</reference>
<sequence>MKTIIFLLGMSLCLGLLPLTSNATPETPTGTGTIMSFSIEEKKVMIGQKEYGLADRLQIQTKHHIAAGENAIKAGQQIEFWTDSNSHLKIMSSTPGSDGKPEQLPVIKRIRILSDVTMNY</sequence>
<accession>A0A0Q9YZ91</accession>
<organism evidence="2">
    <name type="scientific">Candidatus Berkiella aquae</name>
    <dbReference type="NCBI Taxonomy" id="295108"/>
    <lineage>
        <taxon>Bacteria</taxon>
        <taxon>Pseudomonadati</taxon>
        <taxon>Pseudomonadota</taxon>
        <taxon>Gammaproteobacteria</taxon>
        <taxon>Candidatus Berkiellales</taxon>
        <taxon>Candidatus Berkiellaceae</taxon>
        <taxon>Candidatus Berkiella</taxon>
    </lineage>
</organism>
<gene>
    <name evidence="2" type="ORF">HT99x_00722</name>
    <name evidence="3" type="ORF">HT99x_013735</name>
</gene>
<evidence type="ECO:0000313" key="2">
    <source>
        <dbReference type="EMBL" id="KRG22302.1"/>
    </source>
</evidence>
<evidence type="ECO:0000313" key="4">
    <source>
        <dbReference type="Proteomes" id="UP000051497"/>
    </source>
</evidence>